<feature type="domain" description="Aminoacyl-tRNA synthetase class I anticodon-binding" evidence="10">
    <location>
        <begin position="369"/>
        <end position="447"/>
    </location>
</feature>
<dbReference type="PANTHER" id="PTHR43311">
    <property type="entry name" value="GLUTAMATE--TRNA LIGASE"/>
    <property type="match status" value="1"/>
</dbReference>
<comment type="caution">
    <text evidence="11">The sequence shown here is derived from an EMBL/GenBank/DDBJ whole genome shotgun (WGS) entry which is preliminary data.</text>
</comment>
<dbReference type="Gene3D" id="3.40.50.620">
    <property type="entry name" value="HUPs"/>
    <property type="match status" value="1"/>
</dbReference>
<dbReference type="HAMAP" id="MF_00022">
    <property type="entry name" value="Glu_tRNA_synth_type1"/>
    <property type="match status" value="1"/>
</dbReference>
<comment type="subcellular location">
    <subcellularLocation>
        <location evidence="8">Cytoplasm</location>
    </subcellularLocation>
</comment>
<dbReference type="SUPFAM" id="SSF52374">
    <property type="entry name" value="Nucleotidylyl transferase"/>
    <property type="match status" value="1"/>
</dbReference>
<comment type="similarity">
    <text evidence="1 8">Belongs to the class-I aminoacyl-tRNA synthetase family. Glutamate--tRNA ligase type 1 subfamily.</text>
</comment>
<dbReference type="GO" id="GO:0005737">
    <property type="term" value="C:cytoplasm"/>
    <property type="evidence" value="ECO:0007669"/>
    <property type="project" value="UniProtKB-SubCell"/>
</dbReference>
<dbReference type="NCBIfam" id="TIGR00464">
    <property type="entry name" value="gltX_bact"/>
    <property type="match status" value="1"/>
</dbReference>
<dbReference type="Pfam" id="PF00749">
    <property type="entry name" value="tRNA-synt_1c"/>
    <property type="match status" value="1"/>
</dbReference>
<keyword evidence="2 8" id="KW-0963">Cytoplasm</keyword>
<dbReference type="GO" id="GO:0006424">
    <property type="term" value="P:glutamyl-tRNA aminoacylation"/>
    <property type="evidence" value="ECO:0007669"/>
    <property type="project" value="UniProtKB-UniRule"/>
</dbReference>
<evidence type="ECO:0000259" key="9">
    <source>
        <dbReference type="Pfam" id="PF00749"/>
    </source>
</evidence>
<keyword evidence="6 8" id="KW-0648">Protein biosynthesis</keyword>
<dbReference type="PANTHER" id="PTHR43311:SF2">
    <property type="entry name" value="GLUTAMATE--TRNA LIGASE, MITOCHONDRIAL-RELATED"/>
    <property type="match status" value="1"/>
</dbReference>
<dbReference type="InterPro" id="IPR004527">
    <property type="entry name" value="Glu-tRNA-ligase_bac/mito"/>
</dbReference>
<evidence type="ECO:0000256" key="4">
    <source>
        <dbReference type="ARBA" id="ARBA00022741"/>
    </source>
</evidence>
<protein>
    <recommendedName>
        <fullName evidence="8">Glutamate--tRNA ligase</fullName>
        <ecNumber evidence="8">6.1.1.17</ecNumber>
    </recommendedName>
    <alternativeName>
        <fullName evidence="8">Glutamyl-tRNA synthetase</fullName>
        <shortName evidence="8">GluRS</shortName>
    </alternativeName>
</protein>
<reference evidence="11" key="1">
    <citation type="submission" date="2022-07" db="EMBL/GenBank/DDBJ databases">
        <title>Parvularcula maris sp. nov., an algicidal bacterium isolated from seawater.</title>
        <authorList>
            <person name="Li F."/>
        </authorList>
    </citation>
    <scope>NUCLEOTIDE SEQUENCE</scope>
    <source>
        <strain evidence="11">BGMRC 0090</strain>
    </source>
</reference>
<dbReference type="EC" id="6.1.1.17" evidence="8"/>
<dbReference type="GO" id="GO:0004818">
    <property type="term" value="F:glutamate-tRNA ligase activity"/>
    <property type="evidence" value="ECO:0007669"/>
    <property type="project" value="UniProtKB-UniRule"/>
</dbReference>
<comment type="catalytic activity">
    <reaction evidence="8">
        <text>tRNA(Glu) + L-glutamate + ATP = L-glutamyl-tRNA(Glu) + AMP + diphosphate</text>
        <dbReference type="Rhea" id="RHEA:23540"/>
        <dbReference type="Rhea" id="RHEA-COMP:9663"/>
        <dbReference type="Rhea" id="RHEA-COMP:9680"/>
        <dbReference type="ChEBI" id="CHEBI:29985"/>
        <dbReference type="ChEBI" id="CHEBI:30616"/>
        <dbReference type="ChEBI" id="CHEBI:33019"/>
        <dbReference type="ChEBI" id="CHEBI:78442"/>
        <dbReference type="ChEBI" id="CHEBI:78520"/>
        <dbReference type="ChEBI" id="CHEBI:456215"/>
        <dbReference type="EC" id="6.1.1.17"/>
    </reaction>
</comment>
<dbReference type="GO" id="GO:0000049">
    <property type="term" value="F:tRNA binding"/>
    <property type="evidence" value="ECO:0007669"/>
    <property type="project" value="InterPro"/>
</dbReference>
<evidence type="ECO:0000256" key="3">
    <source>
        <dbReference type="ARBA" id="ARBA00022598"/>
    </source>
</evidence>
<feature type="binding site" evidence="8">
    <location>
        <position position="248"/>
    </location>
    <ligand>
        <name>ATP</name>
        <dbReference type="ChEBI" id="CHEBI:30616"/>
    </ligand>
</feature>
<dbReference type="InterPro" id="IPR008925">
    <property type="entry name" value="aa_tRNA-synth_I_cd-bd_sf"/>
</dbReference>
<dbReference type="SUPFAM" id="SSF48163">
    <property type="entry name" value="An anticodon-binding domain of class I aminoacyl-tRNA synthetases"/>
    <property type="match status" value="1"/>
</dbReference>
<dbReference type="Proteomes" id="UP001142610">
    <property type="component" value="Unassembled WGS sequence"/>
</dbReference>
<evidence type="ECO:0000313" key="11">
    <source>
        <dbReference type="EMBL" id="MCQ8185570.1"/>
    </source>
</evidence>
<dbReference type="PRINTS" id="PR00987">
    <property type="entry name" value="TRNASYNTHGLU"/>
</dbReference>
<dbReference type="EMBL" id="JANIBC010000006">
    <property type="protein sequence ID" value="MCQ8185570.1"/>
    <property type="molecule type" value="Genomic_DNA"/>
</dbReference>
<keyword evidence="12" id="KW-1185">Reference proteome</keyword>
<keyword evidence="4 8" id="KW-0547">Nucleotide-binding</keyword>
<evidence type="ECO:0000256" key="1">
    <source>
        <dbReference type="ARBA" id="ARBA00007894"/>
    </source>
</evidence>
<dbReference type="RefSeq" id="WP_256619460.1">
    <property type="nucleotide sequence ID" value="NZ_JANIBC010000006.1"/>
</dbReference>
<dbReference type="AlphaFoldDB" id="A0A9X2L9G6"/>
<comment type="function">
    <text evidence="8">Catalyzes the attachment of glutamate to tRNA(Glu) in a two-step reaction: glutamate is first activated by ATP to form Glu-AMP and then transferred to the acceptor end of tRNA(Glu).</text>
</comment>
<dbReference type="Pfam" id="PF19269">
    <property type="entry name" value="Anticodon_2"/>
    <property type="match status" value="1"/>
</dbReference>
<evidence type="ECO:0000256" key="6">
    <source>
        <dbReference type="ARBA" id="ARBA00022917"/>
    </source>
</evidence>
<gene>
    <name evidence="8 11" type="primary">gltX</name>
    <name evidence="11" type="ORF">NOG11_09185</name>
</gene>
<dbReference type="GO" id="GO:0005524">
    <property type="term" value="F:ATP binding"/>
    <property type="evidence" value="ECO:0007669"/>
    <property type="project" value="UniProtKB-UniRule"/>
</dbReference>
<dbReference type="InterPro" id="IPR020751">
    <property type="entry name" value="aa-tRNA-synth_I_codon-bd_sub2"/>
</dbReference>
<evidence type="ECO:0000259" key="10">
    <source>
        <dbReference type="Pfam" id="PF19269"/>
    </source>
</evidence>
<dbReference type="InterPro" id="IPR000924">
    <property type="entry name" value="Glu/Gln-tRNA-synth"/>
</dbReference>
<accession>A0A9X2L9G6</accession>
<comment type="caution">
    <text evidence="8">Lacks conserved residue(s) required for the propagation of feature annotation.</text>
</comment>
<feature type="domain" description="Glutamyl/glutaminyl-tRNA synthetase class Ib catalytic" evidence="9">
    <location>
        <begin position="3"/>
        <end position="312"/>
    </location>
</feature>
<dbReference type="PROSITE" id="PS00178">
    <property type="entry name" value="AA_TRNA_LIGASE_I"/>
    <property type="match status" value="1"/>
</dbReference>
<keyword evidence="5 8" id="KW-0067">ATP-binding</keyword>
<evidence type="ECO:0000256" key="2">
    <source>
        <dbReference type="ARBA" id="ARBA00022490"/>
    </source>
</evidence>
<dbReference type="Gene3D" id="1.10.10.350">
    <property type="match status" value="1"/>
</dbReference>
<evidence type="ECO:0000256" key="8">
    <source>
        <dbReference type="HAMAP-Rule" id="MF_00022"/>
    </source>
</evidence>
<dbReference type="InterPro" id="IPR020058">
    <property type="entry name" value="Glu/Gln-tRNA-synth_Ib_cat-dom"/>
</dbReference>
<evidence type="ECO:0000256" key="5">
    <source>
        <dbReference type="ARBA" id="ARBA00022840"/>
    </source>
</evidence>
<dbReference type="InterPro" id="IPR014729">
    <property type="entry name" value="Rossmann-like_a/b/a_fold"/>
</dbReference>
<evidence type="ECO:0000313" key="12">
    <source>
        <dbReference type="Proteomes" id="UP001142610"/>
    </source>
</evidence>
<organism evidence="11 12">
    <name type="scientific">Parvularcula maris</name>
    <dbReference type="NCBI Taxonomy" id="2965077"/>
    <lineage>
        <taxon>Bacteria</taxon>
        <taxon>Pseudomonadati</taxon>
        <taxon>Pseudomonadota</taxon>
        <taxon>Alphaproteobacteria</taxon>
        <taxon>Parvularculales</taxon>
        <taxon>Parvularculaceae</taxon>
        <taxon>Parvularcula</taxon>
    </lineage>
</organism>
<keyword evidence="7 8" id="KW-0030">Aminoacyl-tRNA synthetase</keyword>
<dbReference type="InterPro" id="IPR001412">
    <property type="entry name" value="aa-tRNA-synth_I_CS"/>
</dbReference>
<comment type="subunit">
    <text evidence="8">Monomer.</text>
</comment>
<evidence type="ECO:0000256" key="7">
    <source>
        <dbReference type="ARBA" id="ARBA00023146"/>
    </source>
</evidence>
<feature type="short sequence motif" description="'HIGH' region" evidence="8">
    <location>
        <begin position="9"/>
        <end position="19"/>
    </location>
</feature>
<proteinExistence type="inferred from homology"/>
<name>A0A9X2L9G6_9PROT</name>
<dbReference type="InterPro" id="IPR049940">
    <property type="entry name" value="GluQ/Sye"/>
</dbReference>
<dbReference type="InterPro" id="IPR045462">
    <property type="entry name" value="aa-tRNA-synth_I_cd-bd"/>
</dbReference>
<keyword evidence="3 8" id="KW-0436">Ligase</keyword>
<sequence length="451" mass="50586">MTVKVRFAPSPTGKLHVGNVRAALFNQLFARKEGGTFLLRSDDTDQTRSTKEYEDQIQEDLSWLGFEWGEFARQSERFSVYEDVAEHLKEQGLLYPCYETAEDLDRKRKLQRARGLPPIYDRAALELSEQERADLEAEGRQPHWRFKLARKEVHWNDLIRGQQTFDTGTMSDPVLIREDGAFLYTLPSCIDDVDFGITHVVRGEDHVTNTAAQIEVFEAVIAYRGEGAIPTFGHHSLLVGKDGEGLSKRLGSLGIEDMRREGLEPQAVTSLLARLGTSQPVEPVLSMEKLAEGFSFDILGRAPARFDPEELKLLNAKILHEMSYEDVADRLERLGVSQPIWEAVHGNVETLEEAAVWREVIEGELNPVIADEDREFCAAAAAEVEAAGEARKESWSTLTKALKDETGRKGRGLFMPLRLALTGKDHGPEMPDLFALMGKQKAAARLRGERA</sequence>
<feature type="short sequence motif" description="'KMSKS' region" evidence="8">
    <location>
        <begin position="245"/>
        <end position="249"/>
    </location>
</feature>